<dbReference type="PANTHER" id="PTHR37947:SF2">
    <property type="entry name" value="VON WILLEBRAND FACTOR TYPE A"/>
    <property type="match status" value="1"/>
</dbReference>
<dbReference type="PANTHER" id="PTHR37947">
    <property type="entry name" value="BLL2462 PROTEIN"/>
    <property type="match status" value="1"/>
</dbReference>
<keyword evidence="1" id="KW-0472">Membrane</keyword>
<dbReference type="InterPro" id="IPR010768">
    <property type="entry name" value="GATase1-like"/>
</dbReference>
<sequence>MIGSRSILSRVLFWSGLVVLWALGVWAYLARVADSAAETWSVVYGERTFELMAPHYLGLLLLLPLLAVVARATLSDFPLYQSLLNLGLRALLIATLVLALTQPVVTSFDSRIATIVVVDTSASFPDAALQEALERINAYVDAAADDDQIQVIGFAAHPYVIEPGADGRYQALLRPPAAEPTPAEAPETEDTPRAALQELASDPQLQTDISAALRMAYGLFPDDHLKRLVLISDGNQTRGDFLAEAHRAADFGIRIYAADIAFEQPPEVLIEAIDVPEDIELGAPFYLVARIFSTYPTTARLTLWQNEYRDAEQDVELQAGVTEVRFQTEVYEAGFRQFRLQMDVEGPDTHQANNTYMYSAHIRGKARILYVEGEMRSRHHLERALRNENFDVETRSPAGIPRTQEELDRFDLVLLSDVHSRHVSATQQALLTEYVRDLGGGLIMAGGQDSFGPGGWEGSAVERLMPLSFEGERQRETPSLALLMLIDRSGSMAGERIELAKDAARAAVNVLQPGDQVGVIAFDQDVDPIVRLQPAANRSRILSSINRLQVRGGTDIELALNEAYEQLAFASARVKHVILLTDGMSEPGSIFTRIMPAMNLENITVTTVAVGDGAETSMLRRIADRAAGRYHFTNNPYNVPQIFTQETRTVARSALAEEPIRAQVVGRARLLEGIAWNASPYLMGYVTTKAKPQAELLLAAEGGDPLLARWRVGLGKTAAFTSDIKNRWGAEWVRWPGYSQLWAQLIRDTMRTDDRDRLPMRVTLEGDRARVMVDAIGPDDRFINDLESTLRVTDPAGEDSAITLHQRAPGRFEAEFALRDFGAYQLSAQHDRQGDTFAVSQASLAYPYPSEMTYLEPRRALIAQAVALGQGEVDPLPATIFDANDEEVRYRRHLWPWVLLIALALMVLDLALRRIRLSGQTELSWLALTRSK</sequence>
<reference evidence="3 4" key="1">
    <citation type="submission" date="2018-05" db="EMBL/GenBank/DDBJ databases">
        <title>Lujinxingia marina gen. nov. sp. nov., a new facultative anaerobic member of the class Deltaproteobacteria, and proposal of Lujinxingaceae fam. nov.</title>
        <authorList>
            <person name="Li C.-M."/>
        </authorList>
    </citation>
    <scope>NUCLEOTIDE SEQUENCE [LARGE SCALE GENOMIC DNA]</scope>
    <source>
        <strain evidence="3 4">B210</strain>
    </source>
</reference>
<accession>A0A328C3H9</accession>
<evidence type="ECO:0000256" key="1">
    <source>
        <dbReference type="SAM" id="Phobius"/>
    </source>
</evidence>
<dbReference type="InterPro" id="IPR036465">
    <property type="entry name" value="vWFA_dom_sf"/>
</dbReference>
<dbReference type="Pfam" id="PF13519">
    <property type="entry name" value="VWA_2"/>
    <property type="match status" value="1"/>
</dbReference>
<dbReference type="SMART" id="SM00327">
    <property type="entry name" value="VWA"/>
    <property type="match status" value="2"/>
</dbReference>
<organism evidence="3 4">
    <name type="scientific">Lujinxingia litoralis</name>
    <dbReference type="NCBI Taxonomy" id="2211119"/>
    <lineage>
        <taxon>Bacteria</taxon>
        <taxon>Deltaproteobacteria</taxon>
        <taxon>Bradymonadales</taxon>
        <taxon>Lujinxingiaceae</taxon>
        <taxon>Lujinxingia</taxon>
    </lineage>
</organism>
<dbReference type="Gene3D" id="3.40.50.880">
    <property type="match status" value="2"/>
</dbReference>
<feature type="domain" description="VWFA" evidence="2">
    <location>
        <begin position="481"/>
        <end position="650"/>
    </location>
</feature>
<dbReference type="CDD" id="cd00198">
    <property type="entry name" value="vWFA"/>
    <property type="match status" value="1"/>
</dbReference>
<evidence type="ECO:0000313" key="4">
    <source>
        <dbReference type="Proteomes" id="UP000249169"/>
    </source>
</evidence>
<evidence type="ECO:0000313" key="3">
    <source>
        <dbReference type="EMBL" id="RAL21584.1"/>
    </source>
</evidence>
<dbReference type="PROSITE" id="PS50234">
    <property type="entry name" value="VWFA"/>
    <property type="match status" value="1"/>
</dbReference>
<dbReference type="Pfam" id="PF00092">
    <property type="entry name" value="VWA"/>
    <property type="match status" value="1"/>
</dbReference>
<comment type="caution">
    <text evidence="3">The sequence shown here is derived from an EMBL/GenBank/DDBJ whole genome shotgun (WGS) entry which is preliminary data.</text>
</comment>
<evidence type="ECO:0000259" key="2">
    <source>
        <dbReference type="PROSITE" id="PS50234"/>
    </source>
</evidence>
<dbReference type="Gene3D" id="3.40.50.410">
    <property type="entry name" value="von Willebrand factor, type A domain"/>
    <property type="match status" value="1"/>
</dbReference>
<feature type="transmembrane region" description="Helical" evidence="1">
    <location>
        <begin position="12"/>
        <end position="33"/>
    </location>
</feature>
<gene>
    <name evidence="3" type="ORF">DL240_12055</name>
</gene>
<dbReference type="CDD" id="cd03143">
    <property type="entry name" value="A4_beta-galactosidase_middle_domain"/>
    <property type="match status" value="1"/>
</dbReference>
<dbReference type="AlphaFoldDB" id="A0A328C3H9"/>
<dbReference type="Proteomes" id="UP000249169">
    <property type="component" value="Unassembled WGS sequence"/>
</dbReference>
<keyword evidence="1" id="KW-0812">Transmembrane</keyword>
<dbReference type="InterPro" id="IPR029062">
    <property type="entry name" value="Class_I_gatase-like"/>
</dbReference>
<feature type="transmembrane region" description="Helical" evidence="1">
    <location>
        <begin position="894"/>
        <end position="912"/>
    </location>
</feature>
<proteinExistence type="predicted"/>
<dbReference type="RefSeq" id="WP_111730149.1">
    <property type="nucleotide sequence ID" value="NZ_QHKO01000005.1"/>
</dbReference>
<protein>
    <recommendedName>
        <fullName evidence="2">VWFA domain-containing protein</fullName>
    </recommendedName>
</protein>
<feature type="transmembrane region" description="Helical" evidence="1">
    <location>
        <begin position="53"/>
        <end position="74"/>
    </location>
</feature>
<dbReference type="OrthoDB" id="9781333at2"/>
<dbReference type="InterPro" id="IPR002035">
    <property type="entry name" value="VWF_A"/>
</dbReference>
<dbReference type="SUPFAM" id="SSF53300">
    <property type="entry name" value="vWA-like"/>
    <property type="match status" value="2"/>
</dbReference>
<keyword evidence="4" id="KW-1185">Reference proteome</keyword>
<dbReference type="EMBL" id="QHKO01000005">
    <property type="protein sequence ID" value="RAL21584.1"/>
    <property type="molecule type" value="Genomic_DNA"/>
</dbReference>
<feature type="transmembrane region" description="Helical" evidence="1">
    <location>
        <begin position="86"/>
        <end position="105"/>
    </location>
</feature>
<keyword evidence="1" id="KW-1133">Transmembrane helix</keyword>
<dbReference type="SUPFAM" id="SSF52317">
    <property type="entry name" value="Class I glutamine amidotransferase-like"/>
    <property type="match status" value="1"/>
</dbReference>
<name>A0A328C3H9_9DELT</name>
<dbReference type="Pfam" id="PF07090">
    <property type="entry name" value="GATase1_like"/>
    <property type="match status" value="1"/>
</dbReference>